<feature type="transmembrane region" description="Helical" evidence="1">
    <location>
        <begin position="7"/>
        <end position="27"/>
    </location>
</feature>
<dbReference type="EMBL" id="FQVW01000017">
    <property type="protein sequence ID" value="SHG13930.1"/>
    <property type="molecule type" value="Genomic_DNA"/>
</dbReference>
<evidence type="ECO:0000313" key="3">
    <source>
        <dbReference type="EMBL" id="SHG13930.1"/>
    </source>
</evidence>
<keyword evidence="1" id="KW-0472">Membrane</keyword>
<dbReference type="Pfam" id="PF01882">
    <property type="entry name" value="DUF58"/>
    <property type="match status" value="1"/>
</dbReference>
<keyword evidence="1" id="KW-1133">Transmembrane helix</keyword>
<evidence type="ECO:0000259" key="2">
    <source>
        <dbReference type="Pfam" id="PF01882"/>
    </source>
</evidence>
<dbReference type="InterPro" id="IPR002881">
    <property type="entry name" value="DUF58"/>
</dbReference>
<keyword evidence="1" id="KW-0812">Transmembrane</keyword>
<organism evidence="3 4">
    <name type="scientific">Ornithinibacillus halophilus</name>
    <dbReference type="NCBI Taxonomy" id="930117"/>
    <lineage>
        <taxon>Bacteria</taxon>
        <taxon>Bacillati</taxon>
        <taxon>Bacillota</taxon>
        <taxon>Bacilli</taxon>
        <taxon>Bacillales</taxon>
        <taxon>Bacillaceae</taxon>
        <taxon>Ornithinibacillus</taxon>
    </lineage>
</organism>
<sequence length="422" mass="49050">MKGTFRFIGNFVFIVTLFGILFSYAMFQGGFVSWFLFFGFLPIFLYHIGLLFYPVKNWKVSRKLTKHVVRAGDTVSVKIIIERKIPFPLYYCICEEFISQTLNRVDSRQEKYRYLEQPNKLFNNRKIKKMIFPWFKRRIELSYRLEQVPRGEHAIHAVRIRTGDVFGMIKKQHVFPVTSEIIAYPNERNIHLSEKITSFEQGSVTAQTFNLKNTNVATGIREYMPGDRFSWIDWKQTAKKNDVMTKEFEQEKSTDTLIVLDGCFHDGLNPLAFEATVEVSLSLMETIRKQASQVGFLSIGETNTFFPVQHDPTKHEGIRKHLTSVEPARTNSFAKKLKEEMLKITNSFYVIIVTSHMDDALKDTVQKIKYRKKRASVVYAQSKNAISESEHKILRQLRNEGIGVTILTEDELVTNPIEVKTL</sequence>
<proteinExistence type="predicted"/>
<gene>
    <name evidence="3" type="ORF">SAMN05216225_101712</name>
</gene>
<dbReference type="OrthoDB" id="140416at2"/>
<feature type="transmembrane region" description="Helical" evidence="1">
    <location>
        <begin position="33"/>
        <end position="53"/>
    </location>
</feature>
<dbReference type="AlphaFoldDB" id="A0A1M5HD99"/>
<dbReference type="PANTHER" id="PTHR34351:SF2">
    <property type="entry name" value="DUF58 DOMAIN-CONTAINING PROTEIN"/>
    <property type="match status" value="1"/>
</dbReference>
<feature type="domain" description="DUF58" evidence="2">
    <location>
        <begin position="220"/>
        <end position="378"/>
    </location>
</feature>
<name>A0A1M5HD99_9BACI</name>
<evidence type="ECO:0000256" key="1">
    <source>
        <dbReference type="SAM" id="Phobius"/>
    </source>
</evidence>
<dbReference type="Proteomes" id="UP000183988">
    <property type="component" value="Unassembled WGS sequence"/>
</dbReference>
<accession>A0A1M5HD99</accession>
<keyword evidence="4" id="KW-1185">Reference proteome</keyword>
<dbReference type="RefSeq" id="WP_072890079.1">
    <property type="nucleotide sequence ID" value="NZ_FQVW01000017.1"/>
</dbReference>
<evidence type="ECO:0000313" key="4">
    <source>
        <dbReference type="Proteomes" id="UP000183988"/>
    </source>
</evidence>
<dbReference type="STRING" id="930117.SAMN05216225_101712"/>
<dbReference type="PANTHER" id="PTHR34351">
    <property type="entry name" value="SLR1927 PROTEIN-RELATED"/>
    <property type="match status" value="1"/>
</dbReference>
<reference evidence="3 4" key="1">
    <citation type="submission" date="2016-11" db="EMBL/GenBank/DDBJ databases">
        <authorList>
            <person name="Jaros S."/>
            <person name="Januszkiewicz K."/>
            <person name="Wedrychowicz H."/>
        </authorList>
    </citation>
    <scope>NUCLEOTIDE SEQUENCE [LARGE SCALE GENOMIC DNA]</scope>
    <source>
        <strain evidence="3 4">IBRC-M 10683</strain>
    </source>
</reference>
<protein>
    <submittedName>
        <fullName evidence="3">Uncharacterized conserved protein, DUF58 family, contains vWF domain</fullName>
    </submittedName>
</protein>